<protein>
    <submittedName>
        <fullName evidence="1">Uncharacterized protein</fullName>
    </submittedName>
</protein>
<accession>A0A4S8NZT3</accession>
<dbReference type="Proteomes" id="UP000308828">
    <property type="component" value="Unassembled WGS sequence"/>
</dbReference>
<gene>
    <name evidence="1" type="ORF">FAA97_11765</name>
</gene>
<dbReference type="EMBL" id="STGV01000003">
    <property type="protein sequence ID" value="THV23277.1"/>
    <property type="molecule type" value="Genomic_DNA"/>
</dbReference>
<organism evidence="1 2">
    <name type="scientific">Peteryoungia ipomoeae</name>
    <dbReference type="NCBI Taxonomy" id="1210932"/>
    <lineage>
        <taxon>Bacteria</taxon>
        <taxon>Pseudomonadati</taxon>
        <taxon>Pseudomonadota</taxon>
        <taxon>Alphaproteobacteria</taxon>
        <taxon>Hyphomicrobiales</taxon>
        <taxon>Rhizobiaceae</taxon>
        <taxon>Peteryoungia</taxon>
    </lineage>
</organism>
<evidence type="ECO:0000313" key="1">
    <source>
        <dbReference type="EMBL" id="THV23277.1"/>
    </source>
</evidence>
<reference evidence="1 2" key="1">
    <citation type="submission" date="2019-04" db="EMBL/GenBank/DDBJ databases">
        <title>Genome sequence of strain shin9-1.</title>
        <authorList>
            <person name="Gao J."/>
            <person name="Sun J."/>
        </authorList>
    </citation>
    <scope>NUCLEOTIDE SEQUENCE [LARGE SCALE GENOMIC DNA]</scope>
    <source>
        <strain evidence="2">shin9-1</strain>
    </source>
</reference>
<proteinExistence type="predicted"/>
<sequence length="60" mass="6851">MTRKALQKIEESYLQFLENKVSEGRADLAAGKVVSAEETERLFSARRQIALKQWQPSQAN</sequence>
<keyword evidence="2" id="KW-1185">Reference proteome</keyword>
<dbReference type="RefSeq" id="WP_136598718.1">
    <property type="nucleotide sequence ID" value="NZ_STGV01000003.1"/>
</dbReference>
<evidence type="ECO:0000313" key="2">
    <source>
        <dbReference type="Proteomes" id="UP000308828"/>
    </source>
</evidence>
<dbReference type="AlphaFoldDB" id="A0A4S8NZT3"/>
<name>A0A4S8NZT3_9HYPH</name>
<comment type="caution">
    <text evidence="1">The sequence shown here is derived from an EMBL/GenBank/DDBJ whole genome shotgun (WGS) entry which is preliminary data.</text>
</comment>